<feature type="compositionally biased region" description="Low complexity" evidence="1">
    <location>
        <begin position="31"/>
        <end position="40"/>
    </location>
</feature>
<evidence type="ECO:0000256" key="1">
    <source>
        <dbReference type="SAM" id="MobiDB-lite"/>
    </source>
</evidence>
<evidence type="ECO:0000313" key="4">
    <source>
        <dbReference type="Proteomes" id="UP000050794"/>
    </source>
</evidence>
<dbReference type="InterPro" id="IPR029071">
    <property type="entry name" value="Ubiquitin-like_domsf"/>
</dbReference>
<gene>
    <name evidence="3" type="ORF">TCNE_LOCUS3344</name>
</gene>
<dbReference type="SMART" id="SM00314">
    <property type="entry name" value="RA"/>
    <property type="match status" value="1"/>
</dbReference>
<keyword evidence="4" id="KW-1185">Reference proteome</keyword>
<dbReference type="SUPFAM" id="SSF54236">
    <property type="entry name" value="Ubiquitin-like"/>
    <property type="match status" value="1"/>
</dbReference>
<proteinExistence type="predicted"/>
<dbReference type="InterPro" id="IPR039664">
    <property type="entry name" value="GRB/APBB1IP"/>
</dbReference>
<dbReference type="AlphaFoldDB" id="A0A183U4C4"/>
<reference evidence="3 4" key="2">
    <citation type="submission" date="2018-11" db="EMBL/GenBank/DDBJ databases">
        <authorList>
            <consortium name="Pathogen Informatics"/>
        </authorList>
    </citation>
    <scope>NUCLEOTIDE SEQUENCE [LARGE SCALE GENOMIC DNA]</scope>
</reference>
<feature type="compositionally biased region" description="Polar residues" evidence="1">
    <location>
        <begin position="14"/>
        <end position="27"/>
    </location>
</feature>
<dbReference type="PROSITE" id="PS50200">
    <property type="entry name" value="RA"/>
    <property type="match status" value="1"/>
</dbReference>
<dbReference type="Pfam" id="PF21989">
    <property type="entry name" value="RA_2"/>
    <property type="match status" value="1"/>
</dbReference>
<dbReference type="Proteomes" id="UP000050794">
    <property type="component" value="Unassembled WGS sequence"/>
</dbReference>
<feature type="region of interest" description="Disordered" evidence="1">
    <location>
        <begin position="1"/>
        <end position="41"/>
    </location>
</feature>
<reference evidence="5" key="1">
    <citation type="submission" date="2016-06" db="UniProtKB">
        <authorList>
            <consortium name="WormBaseParasite"/>
        </authorList>
    </citation>
    <scope>IDENTIFICATION</scope>
</reference>
<dbReference type="InterPro" id="IPR000159">
    <property type="entry name" value="RA_dom"/>
</dbReference>
<protein>
    <submittedName>
        <fullName evidence="5">Ras-associating domain-containing protein</fullName>
    </submittedName>
</protein>
<feature type="domain" description="Ras-associating" evidence="2">
    <location>
        <begin position="64"/>
        <end position="151"/>
    </location>
</feature>
<name>A0A183U4C4_TOXCA</name>
<dbReference type="WBParaSite" id="TCNE_0000334401-mRNA-1">
    <property type="protein sequence ID" value="TCNE_0000334401-mRNA-1"/>
    <property type="gene ID" value="TCNE_0000334401"/>
</dbReference>
<sequence length="189" mass="21753">MVTEWPHKRVPKASPNQSSSGCSNAENASVAAPQQPSAQPLTANEIKAAKIREALEKMREADIKKLYVKFFLDDGSATVSILVDERWTVADVMRHIADKVKVALTEQHAIVEEYPELFIKRIYEDNEFLVENIMMWTLNSQNKLYFTRRPDKYVFIDRPEEFLLSERNIDMISRGPPSPETKRSIVKEL</sequence>
<dbReference type="PANTHER" id="PTHR11243">
    <property type="entry name" value="GROWTH FACTOR RECEPTOR-BOUND PROTEIN"/>
    <property type="match status" value="1"/>
</dbReference>
<dbReference type="Gene3D" id="3.10.20.90">
    <property type="entry name" value="Phosphatidylinositol 3-kinase Catalytic Subunit, Chain A, domain 1"/>
    <property type="match status" value="1"/>
</dbReference>
<evidence type="ECO:0000313" key="3">
    <source>
        <dbReference type="EMBL" id="VDM29061.1"/>
    </source>
</evidence>
<dbReference type="EMBL" id="UYWY01004171">
    <property type="protein sequence ID" value="VDM29061.1"/>
    <property type="molecule type" value="Genomic_DNA"/>
</dbReference>
<accession>A0A183U4C4</accession>
<organism evidence="4 5">
    <name type="scientific">Toxocara canis</name>
    <name type="common">Canine roundworm</name>
    <dbReference type="NCBI Taxonomy" id="6265"/>
    <lineage>
        <taxon>Eukaryota</taxon>
        <taxon>Metazoa</taxon>
        <taxon>Ecdysozoa</taxon>
        <taxon>Nematoda</taxon>
        <taxon>Chromadorea</taxon>
        <taxon>Rhabditida</taxon>
        <taxon>Spirurina</taxon>
        <taxon>Ascaridomorpha</taxon>
        <taxon>Ascaridoidea</taxon>
        <taxon>Toxocaridae</taxon>
        <taxon>Toxocara</taxon>
    </lineage>
</organism>
<dbReference type="PANTHER" id="PTHR11243:SF23">
    <property type="entry name" value="LD06925P"/>
    <property type="match status" value="1"/>
</dbReference>
<dbReference type="GO" id="GO:0007165">
    <property type="term" value="P:signal transduction"/>
    <property type="evidence" value="ECO:0007669"/>
    <property type="project" value="InterPro"/>
</dbReference>
<evidence type="ECO:0000259" key="2">
    <source>
        <dbReference type="PROSITE" id="PS50200"/>
    </source>
</evidence>
<evidence type="ECO:0000313" key="5">
    <source>
        <dbReference type="WBParaSite" id="TCNE_0000334401-mRNA-1"/>
    </source>
</evidence>